<sequence>MARSDIDRIREKIRLREYDMSAHAMEEMAEDMLTILDVEETVLTGQVIRVEKDDPRGTKYIVVGTALDQQTLVGIVGRFASNGRYLIITVYEVTELEG</sequence>
<gene>
    <name evidence="1" type="ORF">I8748_16645</name>
</gene>
<proteinExistence type="predicted"/>
<comment type="caution">
    <text evidence="1">The sequence shown here is derived from an EMBL/GenBank/DDBJ whole genome shotgun (WGS) entry which is preliminary data.</text>
</comment>
<reference evidence="1 2" key="1">
    <citation type="journal article" date="2021" name="Int. J. Syst. Evol. Microbiol.">
        <title>Amazonocrinis nigriterrae gen. nov., sp. nov., Atlanticothrix silvestris gen. nov., sp. nov. and Dendronalium phyllosphericum gen. nov., sp. nov., nostocacean cyanobacteria from Brazilian environments.</title>
        <authorList>
            <person name="Alvarenga D.O."/>
            <person name="Andreote A.P.D."/>
            <person name="Branco L.H.Z."/>
            <person name="Delbaje E."/>
            <person name="Cruz R.B."/>
            <person name="Varani A.M."/>
            <person name="Fiore M.F."/>
        </authorList>
    </citation>
    <scope>NUCLEOTIDE SEQUENCE [LARGE SCALE GENOMIC DNA]</scope>
    <source>
        <strain evidence="1 2">CENA67</strain>
    </source>
</reference>
<organism evidence="1 2">
    <name type="scientific">Amazonocrinis nigriterrae CENA67</name>
    <dbReference type="NCBI Taxonomy" id="2794033"/>
    <lineage>
        <taxon>Bacteria</taxon>
        <taxon>Bacillati</taxon>
        <taxon>Cyanobacteriota</taxon>
        <taxon>Cyanophyceae</taxon>
        <taxon>Nostocales</taxon>
        <taxon>Nostocaceae</taxon>
        <taxon>Amazonocrinis</taxon>
        <taxon>Amazonocrinis nigriterrae</taxon>
    </lineage>
</organism>
<name>A0A8J7L8W6_9NOST</name>
<dbReference type="RefSeq" id="WP_198125661.1">
    <property type="nucleotide sequence ID" value="NZ_JAECZC010000029.1"/>
</dbReference>
<protein>
    <submittedName>
        <fullName evidence="1">DUF4258 domain-containing protein</fullName>
    </submittedName>
</protein>
<dbReference type="Pfam" id="PF14076">
    <property type="entry name" value="DUF4258"/>
    <property type="match status" value="1"/>
</dbReference>
<dbReference type="Proteomes" id="UP000632766">
    <property type="component" value="Unassembled WGS sequence"/>
</dbReference>
<evidence type="ECO:0000313" key="1">
    <source>
        <dbReference type="EMBL" id="MBH8563798.1"/>
    </source>
</evidence>
<dbReference type="InterPro" id="IPR025354">
    <property type="entry name" value="DUF4258"/>
</dbReference>
<evidence type="ECO:0000313" key="2">
    <source>
        <dbReference type="Proteomes" id="UP000632766"/>
    </source>
</evidence>
<accession>A0A8J7L8W6</accession>
<keyword evidence="2" id="KW-1185">Reference proteome</keyword>
<dbReference type="AlphaFoldDB" id="A0A8J7L8W6"/>
<dbReference type="EMBL" id="JAECZC010000029">
    <property type="protein sequence ID" value="MBH8563798.1"/>
    <property type="molecule type" value="Genomic_DNA"/>
</dbReference>